<sequence length="309" mass="32889">MDEEAAPEGLNGSGAGAGFDLQQGAALRPGPFRLDVPTVARAGLIVCCPHSGRFYPHDLLQVSKLSEMALRRSEDAFVDELMAATAELGGHLLAAVYGRSYVDLNRAPDELDPELIGAIPAALKRVPTARVLAGLGVIPRTVGEGVEIYRGRLSYDVAEARLSEVYFPWHAQIHALIHQALAAFGQAVMLDCHSMPAAASGLHESDIVLGDRFGGACAPILMAEATRFLKEAGLRVARNNPYAGGYATEHYGKPGQNQHCLQIEINRSLYMVEGAMTKRPAFESVAATMAGLVGHIVDVAESLALKHAS</sequence>
<reference evidence="1 2" key="1">
    <citation type="journal article" date="2018" name="Genome Announc.">
        <title>Draft Genome Sequence of "Candidatus Phycosocius bacilliformis," an Alphaproteobacterial Ectosymbiont of the Hydrocarbon-Producing Green Alga Botryococcus braunii.</title>
        <authorList>
            <person name="Tanabe Y."/>
            <person name="Yamaguchi H."/>
            <person name="Watanabe M.M."/>
        </authorList>
    </citation>
    <scope>NUCLEOTIDE SEQUENCE [LARGE SCALE GENOMIC DNA]</scope>
    <source>
        <strain evidence="1 2">BOTRYCO-2</strain>
    </source>
</reference>
<keyword evidence="2" id="KW-1185">Reference proteome</keyword>
<evidence type="ECO:0000313" key="2">
    <source>
        <dbReference type="Proteomes" id="UP000245086"/>
    </source>
</evidence>
<dbReference type="RefSeq" id="WP_192576134.1">
    <property type="nucleotide sequence ID" value="NZ_BFBR01000001.1"/>
</dbReference>
<name>A0A2P2E7C3_9PROT</name>
<dbReference type="InterPro" id="IPR007709">
    <property type="entry name" value="N-FG_amidohydro"/>
</dbReference>
<evidence type="ECO:0000313" key="1">
    <source>
        <dbReference type="EMBL" id="GBF56958.1"/>
    </source>
</evidence>
<dbReference type="SUPFAM" id="SSF53187">
    <property type="entry name" value="Zn-dependent exopeptidases"/>
    <property type="match status" value="1"/>
</dbReference>
<dbReference type="Proteomes" id="UP000245086">
    <property type="component" value="Unassembled WGS sequence"/>
</dbReference>
<comment type="caution">
    <text evidence="1">The sequence shown here is derived from an EMBL/GenBank/DDBJ whole genome shotgun (WGS) entry which is preliminary data.</text>
</comment>
<protein>
    <recommendedName>
        <fullName evidence="3">N-formylglutamate amidohydrolase</fullName>
    </recommendedName>
</protein>
<gene>
    <name evidence="1" type="ORF">PbB2_00615</name>
</gene>
<dbReference type="Gene3D" id="3.40.630.40">
    <property type="entry name" value="Zn-dependent exopeptidases"/>
    <property type="match status" value="1"/>
</dbReference>
<proteinExistence type="predicted"/>
<evidence type="ECO:0008006" key="3">
    <source>
        <dbReference type="Google" id="ProtNLM"/>
    </source>
</evidence>
<organism evidence="1 2">
    <name type="scientific">Candidatus Phycosocius bacilliformis</name>
    <dbReference type="NCBI Taxonomy" id="1445552"/>
    <lineage>
        <taxon>Bacteria</taxon>
        <taxon>Pseudomonadati</taxon>
        <taxon>Pseudomonadota</taxon>
        <taxon>Alphaproteobacteria</taxon>
        <taxon>Caulobacterales</taxon>
        <taxon>Caulobacterales incertae sedis</taxon>
        <taxon>Candidatus Phycosocius</taxon>
    </lineage>
</organism>
<dbReference type="EMBL" id="BFBR01000001">
    <property type="protein sequence ID" value="GBF56958.1"/>
    <property type="molecule type" value="Genomic_DNA"/>
</dbReference>
<accession>A0A2P2E7C3</accession>
<dbReference type="Pfam" id="PF05013">
    <property type="entry name" value="FGase"/>
    <property type="match status" value="1"/>
</dbReference>
<dbReference type="AlphaFoldDB" id="A0A2P2E7C3"/>